<dbReference type="EMBL" id="QBMC01000010">
    <property type="protein sequence ID" value="PZO22430.1"/>
    <property type="molecule type" value="Genomic_DNA"/>
</dbReference>
<dbReference type="AlphaFoldDB" id="A0A2W4UT04"/>
<evidence type="ECO:0000313" key="3">
    <source>
        <dbReference type="Proteomes" id="UP000249354"/>
    </source>
</evidence>
<reference evidence="2 3" key="2">
    <citation type="submission" date="2018-06" db="EMBL/GenBank/DDBJ databases">
        <title>Metagenomic assembly of (sub)arctic Cyanobacteria and their associated microbiome from non-axenic cultures.</title>
        <authorList>
            <person name="Baurain D."/>
        </authorList>
    </citation>
    <scope>NUCLEOTIDE SEQUENCE [LARGE SCALE GENOMIC DNA]</scope>
    <source>
        <strain evidence="2">ULC129bin1</strain>
    </source>
</reference>
<feature type="transmembrane region" description="Helical" evidence="1">
    <location>
        <begin position="84"/>
        <end position="105"/>
    </location>
</feature>
<proteinExistence type="predicted"/>
<keyword evidence="1" id="KW-0812">Transmembrane</keyword>
<feature type="transmembrane region" description="Helical" evidence="1">
    <location>
        <begin position="59"/>
        <end position="78"/>
    </location>
</feature>
<keyword evidence="1" id="KW-0472">Membrane</keyword>
<evidence type="ECO:0000256" key="1">
    <source>
        <dbReference type="SAM" id="Phobius"/>
    </source>
</evidence>
<organism evidence="2 3">
    <name type="scientific">Leptolyngbya foveolarum</name>
    <dbReference type="NCBI Taxonomy" id="47253"/>
    <lineage>
        <taxon>Bacteria</taxon>
        <taxon>Bacillati</taxon>
        <taxon>Cyanobacteriota</taxon>
        <taxon>Cyanophyceae</taxon>
        <taxon>Leptolyngbyales</taxon>
        <taxon>Leptolyngbyaceae</taxon>
        <taxon>Leptolyngbya group</taxon>
        <taxon>Leptolyngbya</taxon>
    </lineage>
</organism>
<evidence type="ECO:0000313" key="2">
    <source>
        <dbReference type="EMBL" id="PZO22430.1"/>
    </source>
</evidence>
<comment type="caution">
    <text evidence="2">The sequence shown here is derived from an EMBL/GenBank/DDBJ whole genome shotgun (WGS) entry which is preliminary data.</text>
</comment>
<keyword evidence="1" id="KW-1133">Transmembrane helix</keyword>
<sequence length="107" mass="12193">MNAITLTEAWGCNDCQEIFEQKTANTIKKLTAPYPHQASWQWTGKSWERQRPQMKPDRVRRAIGAIALITLIWLALTALELVNIPLKIGVAALILIVLTIMWIGLRR</sequence>
<dbReference type="Proteomes" id="UP000249354">
    <property type="component" value="Unassembled WGS sequence"/>
</dbReference>
<name>A0A2W4UT04_9CYAN</name>
<accession>A0A2W4UT04</accession>
<gene>
    <name evidence="2" type="ORF">DCF25_02940</name>
</gene>
<protein>
    <submittedName>
        <fullName evidence="2">Uncharacterized protein</fullName>
    </submittedName>
</protein>
<reference evidence="3" key="1">
    <citation type="submission" date="2018-04" db="EMBL/GenBank/DDBJ databases">
        <authorList>
            <person name="Cornet L."/>
        </authorList>
    </citation>
    <scope>NUCLEOTIDE SEQUENCE [LARGE SCALE GENOMIC DNA]</scope>
</reference>